<dbReference type="EMBL" id="KN568114">
    <property type="protein sequence ID" value="KHJ84519.1"/>
    <property type="molecule type" value="Genomic_DNA"/>
</dbReference>
<keyword evidence="2" id="KW-1185">Reference proteome</keyword>
<dbReference type="Proteomes" id="UP000053660">
    <property type="component" value="Unassembled WGS sequence"/>
</dbReference>
<name>A0A0B1SHX3_OESDE</name>
<dbReference type="AlphaFoldDB" id="A0A0B1SHX3"/>
<reference evidence="1 2" key="1">
    <citation type="submission" date="2014-03" db="EMBL/GenBank/DDBJ databases">
        <title>Draft genome of the hookworm Oesophagostomum dentatum.</title>
        <authorList>
            <person name="Mitreva M."/>
        </authorList>
    </citation>
    <scope>NUCLEOTIDE SEQUENCE [LARGE SCALE GENOMIC DNA]</scope>
    <source>
        <strain evidence="1 2">OD-Hann</strain>
    </source>
</reference>
<accession>A0A0B1SHX3</accession>
<organism evidence="1 2">
    <name type="scientific">Oesophagostomum dentatum</name>
    <name type="common">Nodular worm</name>
    <dbReference type="NCBI Taxonomy" id="61180"/>
    <lineage>
        <taxon>Eukaryota</taxon>
        <taxon>Metazoa</taxon>
        <taxon>Ecdysozoa</taxon>
        <taxon>Nematoda</taxon>
        <taxon>Chromadorea</taxon>
        <taxon>Rhabditida</taxon>
        <taxon>Rhabditina</taxon>
        <taxon>Rhabditomorpha</taxon>
        <taxon>Strongyloidea</taxon>
        <taxon>Strongylidae</taxon>
        <taxon>Oesophagostomum</taxon>
    </lineage>
</organism>
<dbReference type="OrthoDB" id="448954at2759"/>
<proteinExistence type="predicted"/>
<protein>
    <submittedName>
        <fullName evidence="1">Uncharacterized protein</fullName>
    </submittedName>
</protein>
<gene>
    <name evidence="1" type="ORF">OESDEN_15765</name>
</gene>
<evidence type="ECO:0000313" key="1">
    <source>
        <dbReference type="EMBL" id="KHJ84519.1"/>
    </source>
</evidence>
<sequence>MTDEKEELQLCCRKFAQCFGPHAMCCNQKDVKVDKGHDYRDSIESLSDACRTVCSEVRRTTIADVFASSAVAALMLAWPFEVMCNTKFHRILLECLP</sequence>
<evidence type="ECO:0000313" key="2">
    <source>
        <dbReference type="Proteomes" id="UP000053660"/>
    </source>
</evidence>